<feature type="compositionally biased region" description="Low complexity" evidence="1">
    <location>
        <begin position="258"/>
        <end position="271"/>
    </location>
</feature>
<dbReference type="AlphaFoldDB" id="A0A9W4H1F5"/>
<name>A0A9W4H1F5_9ACTN</name>
<keyword evidence="3" id="KW-1185">Reference proteome</keyword>
<dbReference type="InterPro" id="IPR017956">
    <property type="entry name" value="AT_hook_DNA-bd_motif"/>
</dbReference>
<reference evidence="2" key="1">
    <citation type="submission" date="2021-06" db="EMBL/GenBank/DDBJ databases">
        <authorList>
            <person name="Arsene-Ploetze F."/>
        </authorList>
    </citation>
    <scope>NUCLEOTIDE SEQUENCE</scope>
    <source>
        <strain evidence="2">SBRY1</strain>
    </source>
</reference>
<feature type="compositionally biased region" description="Basic and acidic residues" evidence="1">
    <location>
        <begin position="174"/>
        <end position="185"/>
    </location>
</feature>
<dbReference type="PRINTS" id="PR00929">
    <property type="entry name" value="ATHOOK"/>
</dbReference>
<gene>
    <name evidence="2" type="ORF">SBRY_30584</name>
</gene>
<feature type="compositionally biased region" description="Basic residues" evidence="1">
    <location>
        <begin position="140"/>
        <end position="167"/>
    </location>
</feature>
<dbReference type="GO" id="GO:0003677">
    <property type="term" value="F:DNA binding"/>
    <property type="evidence" value="ECO:0007669"/>
    <property type="project" value="InterPro"/>
</dbReference>
<protein>
    <submittedName>
        <fullName evidence="2">Uncharacterized protein</fullName>
    </submittedName>
</protein>
<feature type="compositionally biased region" description="Basic residues" evidence="1">
    <location>
        <begin position="96"/>
        <end position="107"/>
    </location>
</feature>
<dbReference type="EMBL" id="CAJVAX010000017">
    <property type="protein sequence ID" value="CAG7641887.1"/>
    <property type="molecule type" value="Genomic_DNA"/>
</dbReference>
<sequence>MRRTWHERGSGRGVRRAGRRRRNRRPVDGLRPGAGGARHPRGRGREGTRPGPAPDRPQQRRDPQRHLLPPRFAQGALRAGRLRRDPGLLREAPHPVRGHRQAHRGHRAGGAAAPARAGPAGARTRHPGQGVGAGPDRRVRTGGRRPRGDPRRHHRHLRLPRGRRRTGGPRGGRGLHDPLRPAGHRDRPRRGRHGRRDRPRGRREAPASHQGAGQLRGPAQRPRRAAGRGRPRAAHRAVQGRVLRAGAGPPRAGPRPGLPGSRPGLPLPRGASDPRRPRGCPPRPERGARTGQGGVRPLDRTPAGPGGHRRVPRHLADRPQALAAGGRRGAALAVEAGLHRERQAPAAGAAARGPAPGARGRTRPGRPARRDPGGRLPFRRLAPVRACAERALPGRDGRPADRPRGRPPGAGSAVTCGGATGAVP</sequence>
<accession>A0A9W4H1F5</accession>
<feature type="compositionally biased region" description="Low complexity" evidence="1">
    <location>
        <begin position="344"/>
        <end position="359"/>
    </location>
</feature>
<comment type="caution">
    <text evidence="2">The sequence shown here is derived from an EMBL/GenBank/DDBJ whole genome shotgun (WGS) entry which is preliminary data.</text>
</comment>
<evidence type="ECO:0000256" key="1">
    <source>
        <dbReference type="SAM" id="MobiDB-lite"/>
    </source>
</evidence>
<feature type="compositionally biased region" description="Basic residues" evidence="1">
    <location>
        <begin position="13"/>
        <end position="24"/>
    </location>
</feature>
<feature type="region of interest" description="Disordered" evidence="1">
    <location>
        <begin position="1"/>
        <end position="424"/>
    </location>
</feature>
<feature type="compositionally biased region" description="Basic residues" evidence="1">
    <location>
        <begin position="186"/>
        <end position="201"/>
    </location>
</feature>
<feature type="compositionally biased region" description="Basic residues" evidence="1">
    <location>
        <begin position="221"/>
        <end position="235"/>
    </location>
</feature>
<feature type="compositionally biased region" description="Basic and acidic residues" evidence="1">
    <location>
        <begin position="1"/>
        <end position="10"/>
    </location>
</feature>
<organism evidence="2 3">
    <name type="scientific">Actinacidiphila bryophytorum</name>
    <dbReference type="NCBI Taxonomy" id="1436133"/>
    <lineage>
        <taxon>Bacteria</taxon>
        <taxon>Bacillati</taxon>
        <taxon>Actinomycetota</taxon>
        <taxon>Actinomycetes</taxon>
        <taxon>Kitasatosporales</taxon>
        <taxon>Streptomycetaceae</taxon>
        <taxon>Actinacidiphila</taxon>
    </lineage>
</organism>
<evidence type="ECO:0000313" key="2">
    <source>
        <dbReference type="EMBL" id="CAG7641887.1"/>
    </source>
</evidence>
<feature type="compositionally biased region" description="Basic and acidic residues" evidence="1">
    <location>
        <begin position="82"/>
        <end position="94"/>
    </location>
</feature>
<evidence type="ECO:0000313" key="3">
    <source>
        <dbReference type="Proteomes" id="UP001153328"/>
    </source>
</evidence>
<feature type="compositionally biased region" description="Low complexity" evidence="1">
    <location>
        <begin position="321"/>
        <end position="336"/>
    </location>
</feature>
<feature type="compositionally biased region" description="Basic and acidic residues" evidence="1">
    <location>
        <begin position="392"/>
        <end position="404"/>
    </location>
</feature>
<feature type="compositionally biased region" description="Low complexity" evidence="1">
    <location>
        <begin position="236"/>
        <end position="250"/>
    </location>
</feature>
<dbReference type="Proteomes" id="UP001153328">
    <property type="component" value="Unassembled WGS sequence"/>
</dbReference>
<feature type="compositionally biased region" description="Low complexity" evidence="1">
    <location>
        <begin position="109"/>
        <end position="122"/>
    </location>
</feature>
<proteinExistence type="predicted"/>
<feature type="compositionally biased region" description="Low complexity" evidence="1">
    <location>
        <begin position="66"/>
        <end position="79"/>
    </location>
</feature>